<reference evidence="1" key="1">
    <citation type="submission" date="2022-04" db="EMBL/GenBank/DDBJ databases">
        <title>Genome of the entomopathogenic fungus Entomophthora muscae.</title>
        <authorList>
            <person name="Elya C."/>
            <person name="Lovett B.R."/>
            <person name="Lee E."/>
            <person name="Macias A.M."/>
            <person name="Hajek A.E."/>
            <person name="De Bivort B.L."/>
            <person name="Kasson M.T."/>
            <person name="De Fine Licht H.H."/>
            <person name="Stajich J.E."/>
        </authorList>
    </citation>
    <scope>NUCLEOTIDE SEQUENCE</scope>
    <source>
        <strain evidence="1">Berkeley</strain>
    </source>
</reference>
<keyword evidence="1" id="KW-0012">Acyltransferase</keyword>
<keyword evidence="2" id="KW-1185">Reference proteome</keyword>
<accession>A0ACC2UQ04</accession>
<protein>
    <submittedName>
        <fullName evidence="1">Serine palmitoyltransferase component</fullName>
        <ecNumber evidence="1">2.3.1.50</ecNumber>
    </submittedName>
</protein>
<comment type="caution">
    <text evidence="1">The sequence shown here is derived from an EMBL/GenBank/DDBJ whole genome shotgun (WGS) entry which is preliminary data.</text>
</comment>
<dbReference type="EC" id="2.3.1.50" evidence="1"/>
<evidence type="ECO:0000313" key="2">
    <source>
        <dbReference type="Proteomes" id="UP001165960"/>
    </source>
</evidence>
<sequence length="515" mass="57402">MSGFAISGVEHGETLFHLIIRKLANYTSFIPLSEPFWKYVYDSHQNDPARTFMEIGLVFFALHYVFAKTYRIDSRNEIKLTEKEIDELVDEWSPEPLADPLTETEKLELESIPILSGQFGSKQKTQDGKTLLNIATFNFLDMLNSEKIKNKAIEAVRTYGVGTCGPTGFYGTLDVHLQLEKVLADFLGTEAAILYPQGFSTISSVIPCFSKRGDLIVCDDGVNFSIQKGVQISRSNVRYFKHNDMEDLERILNEVSLEDQKHPKRLVPRRFVISEGIFFNTGDVCPLPKLIELKNKYKYRLILDESLSLGILGPNGKGAAEHFGIPPTEVDIISGSLCNSISASGGFAASTAEIVERQRLGGASYVFSASLPAALTITGLEGIRQLSEEGPELIAKLRSQIDFTQKALASVPYFQPLCGEEFRHSPVLHLRLQDQFSAGLSTLEKSKTLQEIVDECMNDGVLTTRAKYHPTQELQPLQPSIRFNVSIALTPEEIEKCIGTIKTVTQRVLAKRNLI</sequence>
<keyword evidence="1" id="KW-0808">Transferase</keyword>
<organism evidence="1 2">
    <name type="scientific">Entomophthora muscae</name>
    <dbReference type="NCBI Taxonomy" id="34485"/>
    <lineage>
        <taxon>Eukaryota</taxon>
        <taxon>Fungi</taxon>
        <taxon>Fungi incertae sedis</taxon>
        <taxon>Zoopagomycota</taxon>
        <taxon>Entomophthoromycotina</taxon>
        <taxon>Entomophthoromycetes</taxon>
        <taxon>Entomophthorales</taxon>
        <taxon>Entomophthoraceae</taxon>
        <taxon>Entomophthora</taxon>
    </lineage>
</organism>
<dbReference type="Proteomes" id="UP001165960">
    <property type="component" value="Unassembled WGS sequence"/>
</dbReference>
<dbReference type="EMBL" id="QTSX02000072">
    <property type="protein sequence ID" value="KAJ9089014.1"/>
    <property type="molecule type" value="Genomic_DNA"/>
</dbReference>
<evidence type="ECO:0000313" key="1">
    <source>
        <dbReference type="EMBL" id="KAJ9089014.1"/>
    </source>
</evidence>
<gene>
    <name evidence="1" type="primary">LCB1_1</name>
    <name evidence="1" type="ORF">DSO57_1017292</name>
</gene>
<name>A0ACC2UQ04_9FUNG</name>
<proteinExistence type="predicted"/>